<keyword evidence="1" id="KW-0479">Metal-binding</keyword>
<dbReference type="KEGG" id="tpal:117640469"/>
<proteinExistence type="predicted"/>
<dbReference type="GO" id="GO:0008270">
    <property type="term" value="F:zinc ion binding"/>
    <property type="evidence" value="ECO:0007669"/>
    <property type="project" value="UniProtKB-KW"/>
</dbReference>
<gene>
    <name evidence="5" type="primary">LOC117640469</name>
</gene>
<evidence type="ECO:0000313" key="5">
    <source>
        <dbReference type="RefSeq" id="XP_034232879.1"/>
    </source>
</evidence>
<reference evidence="5" key="1">
    <citation type="submission" date="2025-08" db="UniProtKB">
        <authorList>
            <consortium name="RefSeq"/>
        </authorList>
    </citation>
    <scope>IDENTIFICATION</scope>
    <source>
        <tissue evidence="5">Total insect</tissue>
    </source>
</reference>
<evidence type="ECO:0000313" key="4">
    <source>
        <dbReference type="Proteomes" id="UP000515158"/>
    </source>
</evidence>
<dbReference type="PROSITE" id="PS50157">
    <property type="entry name" value="ZINC_FINGER_C2H2_2"/>
    <property type="match status" value="1"/>
</dbReference>
<dbReference type="InParanoid" id="A0A6P8ZI28"/>
<dbReference type="RefSeq" id="XP_034232879.1">
    <property type="nucleotide sequence ID" value="XM_034376988.1"/>
</dbReference>
<protein>
    <submittedName>
        <fullName evidence="5">Uncharacterized protein LOC117640469</fullName>
    </submittedName>
</protein>
<keyword evidence="4" id="KW-1185">Reference proteome</keyword>
<keyword evidence="1" id="KW-0863">Zinc-finger</keyword>
<feature type="domain" description="C2H2-type" evidence="3">
    <location>
        <begin position="168"/>
        <end position="196"/>
    </location>
</feature>
<name>A0A6P8ZI28_THRPL</name>
<feature type="region of interest" description="Disordered" evidence="2">
    <location>
        <begin position="107"/>
        <end position="165"/>
    </location>
</feature>
<evidence type="ECO:0000256" key="1">
    <source>
        <dbReference type="PROSITE-ProRule" id="PRU00042"/>
    </source>
</evidence>
<dbReference type="OrthoDB" id="8184392at2759"/>
<accession>A0A6P8ZI28</accession>
<organism evidence="5">
    <name type="scientific">Thrips palmi</name>
    <name type="common">Melon thrips</name>
    <dbReference type="NCBI Taxonomy" id="161013"/>
    <lineage>
        <taxon>Eukaryota</taxon>
        <taxon>Metazoa</taxon>
        <taxon>Ecdysozoa</taxon>
        <taxon>Arthropoda</taxon>
        <taxon>Hexapoda</taxon>
        <taxon>Insecta</taxon>
        <taxon>Pterygota</taxon>
        <taxon>Neoptera</taxon>
        <taxon>Paraneoptera</taxon>
        <taxon>Thysanoptera</taxon>
        <taxon>Terebrantia</taxon>
        <taxon>Thripoidea</taxon>
        <taxon>Thripidae</taxon>
        <taxon>Thrips</taxon>
    </lineage>
</organism>
<keyword evidence="1" id="KW-0862">Zinc</keyword>
<dbReference type="InterPro" id="IPR013087">
    <property type="entry name" value="Znf_C2H2_type"/>
</dbReference>
<dbReference type="AlphaFoldDB" id="A0A6P8ZI28"/>
<sequence length="409" mass="44665">MTAAVAHAGTVLPGQDLHCFVCDVAVSGRYYTLATCRTQSTKVRLIEKLGQLVGERYMVVISEDDIICRGCATLINTLDRLETEMGSVRGVVLRFLEKKYALEEGELVNSKPTGAPAPPPQITPSANPAREHKQEMNRKRKAMSTDGESDGEGNSSDHKKNSKSDTWMQCNKCKYTTDYNAFLVHHVRQQHKKKDPSPAGQEESGENEKQVIKRFKTESGNEVDVHENNGMSKLENLDSGEAETVEMIAAEINNMSEPSRNHIDSNNGMVLATVSQSQNDDGTTSIVMTQGEDGQLRALTDGDNNDAMTIEVSGMVMQGVEGVEGETMCMMPITDETTGEHIEGSEDGNVYVHVVDMSGEEVGQLPPGSVGNVARVNDDGTVEMVQVMWDQMVDNADGDPDQGQEFTLE</sequence>
<feature type="compositionally biased region" description="Basic and acidic residues" evidence="2">
    <location>
        <begin position="206"/>
        <end position="227"/>
    </location>
</feature>
<evidence type="ECO:0000256" key="2">
    <source>
        <dbReference type="SAM" id="MobiDB-lite"/>
    </source>
</evidence>
<evidence type="ECO:0000259" key="3">
    <source>
        <dbReference type="PROSITE" id="PS50157"/>
    </source>
</evidence>
<dbReference type="GeneID" id="117640469"/>
<dbReference type="Proteomes" id="UP000515158">
    <property type="component" value="Unplaced"/>
</dbReference>
<feature type="region of interest" description="Disordered" evidence="2">
    <location>
        <begin position="188"/>
        <end position="239"/>
    </location>
</feature>